<keyword evidence="2" id="KW-1185">Reference proteome</keyword>
<dbReference type="EMBL" id="LUUK01000179">
    <property type="protein sequence ID" value="OAI17205.1"/>
    <property type="molecule type" value="Genomic_DNA"/>
</dbReference>
<dbReference type="RefSeq" id="WP_064029749.1">
    <property type="nucleotide sequence ID" value="NZ_LUUK01000179.1"/>
</dbReference>
<accession>A0A177NH30</accession>
<sequence>MSGFGSAVVIGVGPERGLGAALAKHFAAQGLHVFIAGRSAGKLELVAEKIAQAGGRSSAVVADATCETDVERLFDAIRESGLPLAIAVYNVDSNNCAPLLETDSDMFSRLWRQNCLGGFLFGKQAAAIMQSQGRGTLIFTGATASTRARPPFTAFAAAKAGLRALAQGMAREFGPKGVHVVHTIIDGVIDGDRARGQFSRYVSTKGDDGLLKLEALAESYWALHRQHPSAWTQELDFRPFKEPF</sequence>
<dbReference type="SUPFAM" id="SSF51735">
    <property type="entry name" value="NAD(P)-binding Rossmann-fold domains"/>
    <property type="match status" value="1"/>
</dbReference>
<name>A0A177NH30_9GAMM</name>
<reference evidence="2" key="1">
    <citation type="submission" date="2016-03" db="EMBL/GenBank/DDBJ databases">
        <authorList>
            <person name="Heylen K."/>
            <person name="De Vos P."/>
            <person name="Vekeman B."/>
        </authorList>
    </citation>
    <scope>NUCLEOTIDE SEQUENCE [LARGE SCALE GENOMIC DNA]</scope>
    <source>
        <strain evidence="2">R-45383</strain>
    </source>
</reference>
<evidence type="ECO:0000313" key="2">
    <source>
        <dbReference type="Proteomes" id="UP000077628"/>
    </source>
</evidence>
<proteinExistence type="predicted"/>
<comment type="caution">
    <text evidence="1">The sequence shown here is derived from an EMBL/GenBank/DDBJ whole genome shotgun (WGS) entry which is preliminary data.</text>
</comment>
<organism evidence="1 2">
    <name type="scientific">Methylomonas koyamae</name>
    <dbReference type="NCBI Taxonomy" id="702114"/>
    <lineage>
        <taxon>Bacteria</taxon>
        <taxon>Pseudomonadati</taxon>
        <taxon>Pseudomonadota</taxon>
        <taxon>Gammaproteobacteria</taxon>
        <taxon>Methylococcales</taxon>
        <taxon>Methylococcaceae</taxon>
        <taxon>Methylomonas</taxon>
    </lineage>
</organism>
<evidence type="ECO:0000313" key="1">
    <source>
        <dbReference type="EMBL" id="OAI17205.1"/>
    </source>
</evidence>
<dbReference type="Pfam" id="PF00106">
    <property type="entry name" value="adh_short"/>
    <property type="match status" value="1"/>
</dbReference>
<dbReference type="AlphaFoldDB" id="A0A177NH30"/>
<dbReference type="PRINTS" id="PR00081">
    <property type="entry name" value="GDHRDH"/>
</dbReference>
<gene>
    <name evidence="1" type="ORF">A1355_08535</name>
</gene>
<dbReference type="PANTHER" id="PTHR43431">
    <property type="entry name" value="OXIDOREDUCTASE, SHORT CHAIN DEHYDROGENASE/REDUCTASE FAMILY (AFU_ORTHOLOGUE AFUA_5G14000)"/>
    <property type="match status" value="1"/>
</dbReference>
<dbReference type="InterPro" id="IPR002347">
    <property type="entry name" value="SDR_fam"/>
</dbReference>
<dbReference type="InterPro" id="IPR036291">
    <property type="entry name" value="NAD(P)-bd_dom_sf"/>
</dbReference>
<dbReference type="Gene3D" id="3.40.50.720">
    <property type="entry name" value="NAD(P)-binding Rossmann-like Domain"/>
    <property type="match status" value="1"/>
</dbReference>
<dbReference type="PANTHER" id="PTHR43431:SF7">
    <property type="entry name" value="OXIDOREDUCTASE, SHORT CHAIN DEHYDROGENASE_REDUCTASE FAMILY (AFU_ORTHOLOGUE AFUA_5G14000)"/>
    <property type="match status" value="1"/>
</dbReference>
<dbReference type="OrthoDB" id="5513072at2"/>
<protein>
    <submittedName>
        <fullName evidence="1">Glucose 1-dehydrogenase</fullName>
    </submittedName>
</protein>
<dbReference type="Proteomes" id="UP000077628">
    <property type="component" value="Unassembled WGS sequence"/>
</dbReference>
<dbReference type="STRING" id="702114.A1355_08535"/>